<dbReference type="Gene3D" id="3.30.710.10">
    <property type="entry name" value="Potassium Channel Kv1.1, Chain A"/>
    <property type="match status" value="1"/>
</dbReference>
<name>A0AAD6UCF3_9AGAR</name>
<gene>
    <name evidence="2" type="ORF">B0H15DRAFT_825071</name>
</gene>
<dbReference type="SMART" id="SM00225">
    <property type="entry name" value="BTB"/>
    <property type="match status" value="1"/>
</dbReference>
<reference evidence="2" key="1">
    <citation type="submission" date="2023-03" db="EMBL/GenBank/DDBJ databases">
        <title>Massive genome expansion in bonnet fungi (Mycena s.s.) driven by repeated elements and novel gene families across ecological guilds.</title>
        <authorList>
            <consortium name="Lawrence Berkeley National Laboratory"/>
            <person name="Harder C.B."/>
            <person name="Miyauchi S."/>
            <person name="Viragh M."/>
            <person name="Kuo A."/>
            <person name="Thoen E."/>
            <person name="Andreopoulos B."/>
            <person name="Lu D."/>
            <person name="Skrede I."/>
            <person name="Drula E."/>
            <person name="Henrissat B."/>
            <person name="Morin E."/>
            <person name="Kohler A."/>
            <person name="Barry K."/>
            <person name="LaButti K."/>
            <person name="Morin E."/>
            <person name="Salamov A."/>
            <person name="Lipzen A."/>
            <person name="Mereny Z."/>
            <person name="Hegedus B."/>
            <person name="Baldrian P."/>
            <person name="Stursova M."/>
            <person name="Weitz H."/>
            <person name="Taylor A."/>
            <person name="Grigoriev I.V."/>
            <person name="Nagy L.G."/>
            <person name="Martin F."/>
            <person name="Kauserud H."/>
        </authorList>
    </citation>
    <scope>NUCLEOTIDE SEQUENCE</scope>
    <source>
        <strain evidence="2">CBHHK173m</strain>
    </source>
</reference>
<proteinExistence type="predicted"/>
<dbReference type="SUPFAM" id="SSF54695">
    <property type="entry name" value="POZ domain"/>
    <property type="match status" value="1"/>
</dbReference>
<dbReference type="Proteomes" id="UP001222325">
    <property type="component" value="Unassembled WGS sequence"/>
</dbReference>
<dbReference type="AlphaFoldDB" id="A0AAD6UCF3"/>
<sequence>MDTTIVDADAPFSPSYDDMNPSDLILRSCDSVDFHVHKAILSFSSQFFRDMLAFPQPDGEEANPMRNGKAIVDLPESEKAVEKLLILCYPRFAENLFTDLDGVDEAYPAADKYQVKDGQKVLEGIMAGTFLSQEPHRVYAIACHRGLAQLAKSAAAATLKLPLDALELVLIPEYKVLSAYQLLCLQILRSRCIGALQHRIEAETLARDAWEMASQASLKLWWDDHGHSVECGPYDVDDGEDERCFCPAKWFKKHIASIVTQIRTWESVDPESVAKALVKVEGSTMEVMAQCPRCRVEGPTALHWFSMETVTDIKQSHSIILAQFSFVD</sequence>
<feature type="domain" description="BTB" evidence="1">
    <location>
        <begin position="22"/>
        <end position="89"/>
    </location>
</feature>
<dbReference type="InterPro" id="IPR011333">
    <property type="entry name" value="SKP1/BTB/POZ_sf"/>
</dbReference>
<organism evidence="2 3">
    <name type="scientific">Mycena belliarum</name>
    <dbReference type="NCBI Taxonomy" id="1033014"/>
    <lineage>
        <taxon>Eukaryota</taxon>
        <taxon>Fungi</taxon>
        <taxon>Dikarya</taxon>
        <taxon>Basidiomycota</taxon>
        <taxon>Agaricomycotina</taxon>
        <taxon>Agaricomycetes</taxon>
        <taxon>Agaricomycetidae</taxon>
        <taxon>Agaricales</taxon>
        <taxon>Marasmiineae</taxon>
        <taxon>Mycenaceae</taxon>
        <taxon>Mycena</taxon>
    </lineage>
</organism>
<dbReference type="CDD" id="cd18186">
    <property type="entry name" value="BTB_POZ_ZBTB_KLHL-like"/>
    <property type="match status" value="1"/>
</dbReference>
<evidence type="ECO:0000259" key="1">
    <source>
        <dbReference type="PROSITE" id="PS50097"/>
    </source>
</evidence>
<dbReference type="InterPro" id="IPR000210">
    <property type="entry name" value="BTB/POZ_dom"/>
</dbReference>
<dbReference type="PROSITE" id="PS50097">
    <property type="entry name" value="BTB"/>
    <property type="match status" value="1"/>
</dbReference>
<dbReference type="Pfam" id="PF00651">
    <property type="entry name" value="BTB"/>
    <property type="match status" value="1"/>
</dbReference>
<comment type="caution">
    <text evidence="2">The sequence shown here is derived from an EMBL/GenBank/DDBJ whole genome shotgun (WGS) entry which is preliminary data.</text>
</comment>
<evidence type="ECO:0000313" key="3">
    <source>
        <dbReference type="Proteomes" id="UP001222325"/>
    </source>
</evidence>
<protein>
    <recommendedName>
        <fullName evidence="1">BTB domain-containing protein</fullName>
    </recommendedName>
</protein>
<evidence type="ECO:0000313" key="2">
    <source>
        <dbReference type="EMBL" id="KAJ7097176.1"/>
    </source>
</evidence>
<dbReference type="EMBL" id="JARJCN010000010">
    <property type="protein sequence ID" value="KAJ7097176.1"/>
    <property type="molecule type" value="Genomic_DNA"/>
</dbReference>
<keyword evidence="3" id="KW-1185">Reference proteome</keyword>
<accession>A0AAD6UCF3</accession>